<proteinExistence type="predicted"/>
<sequence length="626" mass="69546">MRPPSRPILGLIQSISVEGPLLGRLPIGRFQGCSSNASRRFSVTSKQLPNITKANAKSWRSIRQSNVEAQYFSSSVRRKASQTFRTGGIATSPKRSNTSQLLGVLFGASALAFVGSSLISNDDDQHDNENPIKSIESVDIVGEDDVRKIRLAEVPKHDRNASSKWIVRETSVYDITDFVEQHPGGEVILRACGGTIDPYWKIFSIHQKPEVYEILKEFYIGEIDERDLDGSGHVDWNVLGAKVDAVDDPFKYEPERDPSLIFRTEKPCNAETPGDLLTDFLTPLKLFFVRNHLWVPQTHESPQSITIELSDGEEKTYTLEDLKAKFKEHTITVTLQCSGNRRSHMSKAAPGPTSGLQWDVGAIGTADFSGVRLRDVLKDAGYCVDGDCPAPKQCDSQEADQHVHFTSPADTYAVSIPLQTAINPQADVLLAWDMNGEPINRDHGGPLRAIVPGVTAARSVKWLGKVSISCDESQSQWQKRDYKCFGPNIKQSQVRGEDWDEAESIQETPVQSAITKIVKAEGNSQTTVDGFAFSGGGRRIVRVDVSADGGKTWKQADLHNDKAKGSRRWAWTLWTIEWPKEELKPGQEAEFVVKAVDDAYNTQPQSFDDTWNFRGLCANAWMRVAI</sequence>
<name>A0ACC3MZH8_9PEZI</name>
<reference evidence="1" key="1">
    <citation type="submission" date="2023-07" db="EMBL/GenBank/DDBJ databases">
        <title>Black Yeasts Isolated from many extreme environments.</title>
        <authorList>
            <person name="Coleine C."/>
            <person name="Stajich J.E."/>
            <person name="Selbmann L."/>
        </authorList>
    </citation>
    <scope>NUCLEOTIDE SEQUENCE</scope>
    <source>
        <strain evidence="1">CCFEE 5714</strain>
    </source>
</reference>
<organism evidence="1 2">
    <name type="scientific">Vermiconidia calcicola</name>
    <dbReference type="NCBI Taxonomy" id="1690605"/>
    <lineage>
        <taxon>Eukaryota</taxon>
        <taxon>Fungi</taxon>
        <taxon>Dikarya</taxon>
        <taxon>Ascomycota</taxon>
        <taxon>Pezizomycotina</taxon>
        <taxon>Dothideomycetes</taxon>
        <taxon>Dothideomycetidae</taxon>
        <taxon>Mycosphaerellales</taxon>
        <taxon>Extremaceae</taxon>
        <taxon>Vermiconidia</taxon>
    </lineage>
</organism>
<gene>
    <name evidence="1" type="ORF">LTR37_012386</name>
</gene>
<keyword evidence="2" id="KW-1185">Reference proteome</keyword>
<evidence type="ECO:0000313" key="2">
    <source>
        <dbReference type="Proteomes" id="UP001281147"/>
    </source>
</evidence>
<accession>A0ACC3MZH8</accession>
<dbReference type="EMBL" id="JAUTXU010000114">
    <property type="protein sequence ID" value="KAK3707054.1"/>
    <property type="molecule type" value="Genomic_DNA"/>
</dbReference>
<comment type="caution">
    <text evidence="1">The sequence shown here is derived from an EMBL/GenBank/DDBJ whole genome shotgun (WGS) entry which is preliminary data.</text>
</comment>
<dbReference type="Proteomes" id="UP001281147">
    <property type="component" value="Unassembled WGS sequence"/>
</dbReference>
<evidence type="ECO:0000313" key="1">
    <source>
        <dbReference type="EMBL" id="KAK3707054.1"/>
    </source>
</evidence>
<protein>
    <submittedName>
        <fullName evidence="1">Uncharacterized protein</fullName>
    </submittedName>
</protein>